<feature type="binding site" evidence="4">
    <location>
        <begin position="133"/>
        <end position="141"/>
    </location>
    <ligand>
        <name>ATP</name>
        <dbReference type="ChEBI" id="CHEBI:30616"/>
    </ligand>
</feature>
<evidence type="ECO:0000313" key="7">
    <source>
        <dbReference type="Proteomes" id="UP000184368"/>
    </source>
</evidence>
<comment type="similarity">
    <text evidence="1 5">Belongs to the 5-formyltetrahydrofolate cyclo-ligase family.</text>
</comment>
<evidence type="ECO:0000256" key="2">
    <source>
        <dbReference type="ARBA" id="ARBA00022741"/>
    </source>
</evidence>
<dbReference type="PANTHER" id="PTHR23407">
    <property type="entry name" value="ATPASE INHIBITOR/5-FORMYLTETRAHYDROFOLATE CYCLO-LIGASE"/>
    <property type="match status" value="1"/>
</dbReference>
<dbReference type="GO" id="GO:0035999">
    <property type="term" value="P:tetrahydrofolate interconversion"/>
    <property type="evidence" value="ECO:0007669"/>
    <property type="project" value="TreeGrafter"/>
</dbReference>
<feature type="binding site" evidence="4">
    <location>
        <begin position="3"/>
        <end position="7"/>
    </location>
    <ligand>
        <name>ATP</name>
        <dbReference type="ChEBI" id="CHEBI:30616"/>
    </ligand>
</feature>
<dbReference type="EC" id="6.3.3.2" evidence="5"/>
<keyword evidence="3 4" id="KW-0067">ATP-binding</keyword>
<dbReference type="AlphaFoldDB" id="A0A1M4XRJ8"/>
<dbReference type="InterPro" id="IPR002698">
    <property type="entry name" value="FTHF_cligase"/>
</dbReference>
<reference evidence="6 7" key="1">
    <citation type="submission" date="2016-11" db="EMBL/GenBank/DDBJ databases">
        <authorList>
            <person name="Jaros S."/>
            <person name="Januszkiewicz K."/>
            <person name="Wedrychowicz H."/>
        </authorList>
    </citation>
    <scope>NUCLEOTIDE SEQUENCE [LARGE SCALE GENOMIC DNA]</scope>
    <source>
        <strain evidence="6 7">DSM 26897</strain>
    </source>
</reference>
<comment type="cofactor">
    <cofactor evidence="5">
        <name>Mg(2+)</name>
        <dbReference type="ChEBI" id="CHEBI:18420"/>
    </cofactor>
</comment>
<dbReference type="Pfam" id="PF01812">
    <property type="entry name" value="5-FTHF_cyc-lig"/>
    <property type="match status" value="1"/>
</dbReference>
<dbReference type="PIRSF" id="PIRSF006806">
    <property type="entry name" value="FTHF_cligase"/>
    <property type="match status" value="1"/>
</dbReference>
<dbReference type="Gene3D" id="3.40.50.10420">
    <property type="entry name" value="NagB/RpiA/CoA transferase-like"/>
    <property type="match status" value="1"/>
</dbReference>
<dbReference type="GO" id="GO:0005524">
    <property type="term" value="F:ATP binding"/>
    <property type="evidence" value="ECO:0007669"/>
    <property type="project" value="UniProtKB-KW"/>
</dbReference>
<proteinExistence type="inferred from homology"/>
<keyword evidence="7" id="KW-1185">Reference proteome</keyword>
<dbReference type="RefSeq" id="WP_073041041.1">
    <property type="nucleotide sequence ID" value="NZ_FQUO01000004.1"/>
</dbReference>
<evidence type="ECO:0000313" key="6">
    <source>
        <dbReference type="EMBL" id="SHE96075.1"/>
    </source>
</evidence>
<dbReference type="NCBIfam" id="TIGR02727">
    <property type="entry name" value="MTHFS_bact"/>
    <property type="match status" value="1"/>
</dbReference>
<dbReference type="Proteomes" id="UP000184368">
    <property type="component" value="Unassembled WGS sequence"/>
</dbReference>
<accession>A0A1M4XRJ8</accession>
<dbReference type="STRING" id="1302690.BUE76_14240"/>
<dbReference type="OrthoDB" id="9801938at2"/>
<comment type="catalytic activity">
    <reaction evidence="5">
        <text>(6S)-5-formyl-5,6,7,8-tetrahydrofolate + ATP = (6R)-5,10-methenyltetrahydrofolate + ADP + phosphate</text>
        <dbReference type="Rhea" id="RHEA:10488"/>
        <dbReference type="ChEBI" id="CHEBI:30616"/>
        <dbReference type="ChEBI" id="CHEBI:43474"/>
        <dbReference type="ChEBI" id="CHEBI:57455"/>
        <dbReference type="ChEBI" id="CHEBI:57457"/>
        <dbReference type="ChEBI" id="CHEBI:456216"/>
        <dbReference type="EC" id="6.3.3.2"/>
    </reaction>
</comment>
<dbReference type="EMBL" id="FQUO01000004">
    <property type="protein sequence ID" value="SHE96075.1"/>
    <property type="molecule type" value="Genomic_DNA"/>
</dbReference>
<dbReference type="GO" id="GO:0030272">
    <property type="term" value="F:5-formyltetrahydrofolate cyclo-ligase activity"/>
    <property type="evidence" value="ECO:0007669"/>
    <property type="project" value="UniProtKB-EC"/>
</dbReference>
<name>A0A1M4XRJ8_9BACT</name>
<gene>
    <name evidence="6" type="ORF">SAMN05444008_10412</name>
</gene>
<protein>
    <recommendedName>
        <fullName evidence="5">5-formyltetrahydrofolate cyclo-ligase</fullName>
        <ecNumber evidence="5">6.3.3.2</ecNumber>
    </recommendedName>
</protein>
<keyword evidence="2 4" id="KW-0547">Nucleotide-binding</keyword>
<evidence type="ECO:0000256" key="1">
    <source>
        <dbReference type="ARBA" id="ARBA00010638"/>
    </source>
</evidence>
<keyword evidence="6" id="KW-0436">Ligase</keyword>
<keyword evidence="5" id="KW-0460">Magnesium</keyword>
<feature type="binding site" evidence="4">
    <location>
        <position position="55"/>
    </location>
    <ligand>
        <name>substrate</name>
    </ligand>
</feature>
<keyword evidence="5" id="KW-0479">Metal-binding</keyword>
<sequence length="188" mass="21024">MRKKEARALFRAKRAAITDAEANRWNDLLLISFQQAGLPFVAKVLSYYPSGEKGEVDTFLLTRYLAFSNPGVAIAFPRITTDFGIDAIVPDSEEDFVPNAYDILEPATGLKLEPEEVDLVLVPLLAYDLQGNRAGYGKGYYDRFLAACRPDCLKVGLSYFEPVSLLEDTHEFDIPLDLCITPSKVYVF</sequence>
<dbReference type="GO" id="GO:0009396">
    <property type="term" value="P:folic acid-containing compound biosynthetic process"/>
    <property type="evidence" value="ECO:0007669"/>
    <property type="project" value="TreeGrafter"/>
</dbReference>
<evidence type="ECO:0000256" key="3">
    <source>
        <dbReference type="ARBA" id="ARBA00022840"/>
    </source>
</evidence>
<dbReference type="GO" id="GO:0046872">
    <property type="term" value="F:metal ion binding"/>
    <property type="evidence" value="ECO:0007669"/>
    <property type="project" value="UniProtKB-KW"/>
</dbReference>
<evidence type="ECO:0000256" key="4">
    <source>
        <dbReference type="PIRSR" id="PIRSR006806-1"/>
    </source>
</evidence>
<dbReference type="InterPro" id="IPR024185">
    <property type="entry name" value="FTHF_cligase-like_sf"/>
</dbReference>
<organism evidence="6 7">
    <name type="scientific">Cnuella takakiae</name>
    <dbReference type="NCBI Taxonomy" id="1302690"/>
    <lineage>
        <taxon>Bacteria</taxon>
        <taxon>Pseudomonadati</taxon>
        <taxon>Bacteroidota</taxon>
        <taxon>Chitinophagia</taxon>
        <taxon>Chitinophagales</taxon>
        <taxon>Chitinophagaceae</taxon>
        <taxon>Cnuella</taxon>
    </lineage>
</organism>
<dbReference type="PANTHER" id="PTHR23407:SF1">
    <property type="entry name" value="5-FORMYLTETRAHYDROFOLATE CYCLO-LIGASE"/>
    <property type="match status" value="1"/>
</dbReference>
<evidence type="ECO:0000256" key="5">
    <source>
        <dbReference type="RuleBase" id="RU361279"/>
    </source>
</evidence>
<dbReference type="SUPFAM" id="SSF100950">
    <property type="entry name" value="NagB/RpiA/CoA transferase-like"/>
    <property type="match status" value="1"/>
</dbReference>
<dbReference type="InterPro" id="IPR037171">
    <property type="entry name" value="NagB/RpiA_transferase-like"/>
</dbReference>